<name>A0A556QJW5_9BACT</name>
<keyword evidence="1" id="KW-0812">Transmembrane</keyword>
<keyword evidence="1" id="KW-0472">Membrane</keyword>
<dbReference type="RefSeq" id="WP_144230761.1">
    <property type="nucleotide sequence ID" value="NZ_CBCRVV010000006.1"/>
</dbReference>
<dbReference type="AlphaFoldDB" id="A0A556QJW5"/>
<feature type="transmembrane region" description="Helical" evidence="1">
    <location>
        <begin position="415"/>
        <end position="436"/>
    </location>
</feature>
<organism evidence="2 3">
    <name type="scientific">Rariglobus hedericola</name>
    <dbReference type="NCBI Taxonomy" id="2597822"/>
    <lineage>
        <taxon>Bacteria</taxon>
        <taxon>Pseudomonadati</taxon>
        <taxon>Verrucomicrobiota</taxon>
        <taxon>Opitutia</taxon>
        <taxon>Opitutales</taxon>
        <taxon>Opitutaceae</taxon>
        <taxon>Rariglobus</taxon>
    </lineage>
</organism>
<keyword evidence="1" id="KW-1133">Transmembrane helix</keyword>
<dbReference type="EMBL" id="VMBG01000002">
    <property type="protein sequence ID" value="TSJ76940.1"/>
    <property type="molecule type" value="Genomic_DNA"/>
</dbReference>
<gene>
    <name evidence="2" type="ORF">FPL22_12550</name>
</gene>
<sequence>MSATPRLIVELAPYFVRAAVVVNDRVVTQGEFAADDAAGVSTFVTEHAPGAPVSVALLAPASGIATLVSAEEAAGMRTADAFLARAAGGGGARVAVCDAAKGVVPVGDGVTGVLMAGITAEAEAEARARLTTLGLSPLAVTAALPAELGGVVQLLSGRPATESVAVWVPGESAGKVWIVSSAGIRAVCEVAVGFTQIFEAVQAELGLKFRMAASKLFLSGEYDFSETAERIGGRVGAAILTALDKETPAALHVVGLTAGQSWLAAAVAKSIELPVWTPAEAIAAARYGVSSEHVSSRVSGLLQAAAAGQVGGAWLPVWLTPGAAMPVAIAEAVVPVAPVPVPAIVRPAAAAPVLMRAPAPAPAQVKPVPPKPVAIKPVEPAVAKPATPKPVAAKAPLKSAITPAPAATTGKKFPLVPVIAGVVGVVLLAGGAMFFLKPSAEKAKSAAATASVASVKPAATGPAVKEASGLDPALQRVLLESELKRDPVSFKNDHYGFAVSPKGVLVDLKATGRASAWVKNLGFMRLYGVSLGADGRKVVRKAGDMGSPDYRARVLKQVRDGAIVFDVEVVHPKFLLRQTYTCLPHSVKVNVRFKPTGLSDKSGTLDAVYGVHLGSTEFTAPGALPVVRTGEVAYATKAGALSLRYDPAFTGAGSKPVVADPELVSFVLAVAGGTTEQVLSYEIVLP</sequence>
<accession>A0A556QJW5</accession>
<comment type="caution">
    <text evidence="2">The sequence shown here is derived from an EMBL/GenBank/DDBJ whole genome shotgun (WGS) entry which is preliminary data.</text>
</comment>
<reference evidence="2 3" key="1">
    <citation type="submission" date="2019-07" db="EMBL/GenBank/DDBJ databases">
        <title>Description of 53C-WASEF.</title>
        <authorList>
            <person name="Pitt A."/>
            <person name="Hahn M.W."/>
        </authorList>
    </citation>
    <scope>NUCLEOTIDE SEQUENCE [LARGE SCALE GENOMIC DNA]</scope>
    <source>
        <strain evidence="2 3">53C-WASEF</strain>
    </source>
</reference>
<keyword evidence="3" id="KW-1185">Reference proteome</keyword>
<dbReference type="Proteomes" id="UP000315648">
    <property type="component" value="Unassembled WGS sequence"/>
</dbReference>
<proteinExistence type="predicted"/>
<evidence type="ECO:0000313" key="2">
    <source>
        <dbReference type="EMBL" id="TSJ76940.1"/>
    </source>
</evidence>
<evidence type="ECO:0000256" key="1">
    <source>
        <dbReference type="SAM" id="Phobius"/>
    </source>
</evidence>
<evidence type="ECO:0000313" key="3">
    <source>
        <dbReference type="Proteomes" id="UP000315648"/>
    </source>
</evidence>
<protein>
    <submittedName>
        <fullName evidence="2">Uncharacterized protein</fullName>
    </submittedName>
</protein>
<dbReference type="OrthoDB" id="206353at2"/>